<accession>A0A845V971</accession>
<dbReference type="InterPro" id="IPR011294">
    <property type="entry name" value="3-OHbutyrate_DH"/>
</dbReference>
<dbReference type="NCBIfam" id="NF009093">
    <property type="entry name" value="PRK12429.1"/>
    <property type="match status" value="1"/>
</dbReference>
<dbReference type="PANTHER" id="PTHR42879:SF2">
    <property type="entry name" value="3-OXOACYL-[ACYL-CARRIER-PROTEIN] REDUCTASE FABG"/>
    <property type="match status" value="1"/>
</dbReference>
<organism evidence="3 4">
    <name type="scientific">Wenzhouxiangella limi</name>
    <dbReference type="NCBI Taxonomy" id="2707351"/>
    <lineage>
        <taxon>Bacteria</taxon>
        <taxon>Pseudomonadati</taxon>
        <taxon>Pseudomonadota</taxon>
        <taxon>Gammaproteobacteria</taxon>
        <taxon>Chromatiales</taxon>
        <taxon>Wenzhouxiangellaceae</taxon>
        <taxon>Wenzhouxiangella</taxon>
    </lineage>
</organism>
<evidence type="ECO:0000313" key="3">
    <source>
        <dbReference type="EMBL" id="NDY96701.1"/>
    </source>
</evidence>
<evidence type="ECO:0000313" key="4">
    <source>
        <dbReference type="Proteomes" id="UP000484885"/>
    </source>
</evidence>
<dbReference type="PRINTS" id="PR00080">
    <property type="entry name" value="SDRFAMILY"/>
</dbReference>
<dbReference type="PANTHER" id="PTHR42879">
    <property type="entry name" value="3-OXOACYL-(ACYL-CARRIER-PROTEIN) REDUCTASE"/>
    <property type="match status" value="1"/>
</dbReference>
<dbReference type="FunFam" id="3.40.50.720:FF:000084">
    <property type="entry name" value="Short-chain dehydrogenase reductase"/>
    <property type="match status" value="1"/>
</dbReference>
<dbReference type="Proteomes" id="UP000484885">
    <property type="component" value="Unassembled WGS sequence"/>
</dbReference>
<keyword evidence="3" id="KW-0560">Oxidoreductase</keyword>
<dbReference type="SUPFAM" id="SSF51735">
    <property type="entry name" value="NAD(P)-binding Rossmann-fold domains"/>
    <property type="match status" value="1"/>
</dbReference>
<gene>
    <name evidence="3" type="ORF">G3I74_13275</name>
</gene>
<comment type="caution">
    <text evidence="3">The sequence shown here is derived from an EMBL/GenBank/DDBJ whole genome shotgun (WGS) entry which is preliminary data.</text>
</comment>
<dbReference type="InterPro" id="IPR002347">
    <property type="entry name" value="SDR_fam"/>
</dbReference>
<dbReference type="Pfam" id="PF00106">
    <property type="entry name" value="adh_short"/>
    <property type="match status" value="1"/>
</dbReference>
<dbReference type="EMBL" id="JAAGSC010000043">
    <property type="protein sequence ID" value="NDY96701.1"/>
    <property type="molecule type" value="Genomic_DNA"/>
</dbReference>
<evidence type="ECO:0000256" key="1">
    <source>
        <dbReference type="ARBA" id="ARBA00006484"/>
    </source>
</evidence>
<name>A0A845V971_9GAMM</name>
<dbReference type="PRINTS" id="PR00081">
    <property type="entry name" value="GDHRDH"/>
</dbReference>
<dbReference type="Gene3D" id="3.40.50.720">
    <property type="entry name" value="NAD(P)-binding Rossmann-like Domain"/>
    <property type="match status" value="1"/>
</dbReference>
<sequence>MTLPQHSNPRRILITGAGSGIGAGIANELAAQGHHLLVTDLDLDAARTVAERINESGGLATAMSLDVTCDSSVDELVRRLDQPVEVLINNAGLQHVEALESFPMEKWEQLVQVMLIGVARLTRALLPGMRQQDFGRVINVGSIHSLVASAYKSAYVSAKHGLIGFSRVLALETADSDITINTICPTYVRTPLVDRQIADQARAHGISEDEVVDRIMLKPMPKGVFISFEELAGIAAFLIAPAARNITGQAIVVDGGWTVQ</sequence>
<dbReference type="GO" id="GO:0003858">
    <property type="term" value="F:3-hydroxybutyrate dehydrogenase activity"/>
    <property type="evidence" value="ECO:0007669"/>
    <property type="project" value="UniProtKB-EC"/>
</dbReference>
<dbReference type="GO" id="GO:0032787">
    <property type="term" value="P:monocarboxylic acid metabolic process"/>
    <property type="evidence" value="ECO:0007669"/>
    <property type="project" value="UniProtKB-ARBA"/>
</dbReference>
<proteinExistence type="inferred from homology"/>
<dbReference type="NCBIfam" id="TIGR01963">
    <property type="entry name" value="PHB_DH"/>
    <property type="match status" value="1"/>
</dbReference>
<protein>
    <submittedName>
        <fullName evidence="3">3-hydroxybutyrate dehydrogenase</fullName>
        <ecNumber evidence="3">1.1.1.30</ecNumber>
    </submittedName>
</protein>
<dbReference type="InterPro" id="IPR036291">
    <property type="entry name" value="NAD(P)-bd_dom_sf"/>
</dbReference>
<dbReference type="AlphaFoldDB" id="A0A845V971"/>
<comment type="similarity">
    <text evidence="1 2">Belongs to the short-chain dehydrogenases/reductases (SDR) family.</text>
</comment>
<dbReference type="InterPro" id="IPR050259">
    <property type="entry name" value="SDR"/>
</dbReference>
<evidence type="ECO:0000256" key="2">
    <source>
        <dbReference type="RuleBase" id="RU000363"/>
    </source>
</evidence>
<dbReference type="PROSITE" id="PS00061">
    <property type="entry name" value="ADH_SHORT"/>
    <property type="match status" value="1"/>
</dbReference>
<reference evidence="3 4" key="1">
    <citation type="submission" date="2020-02" db="EMBL/GenBank/DDBJ databases">
        <authorList>
            <person name="Zhang X.-Y."/>
        </authorList>
    </citation>
    <scope>NUCLEOTIDE SEQUENCE [LARGE SCALE GENOMIC DNA]</scope>
    <source>
        <strain evidence="3 4">C33</strain>
    </source>
</reference>
<dbReference type="RefSeq" id="WP_164212081.1">
    <property type="nucleotide sequence ID" value="NZ_JAAGSC010000043.1"/>
</dbReference>
<dbReference type="InterPro" id="IPR020904">
    <property type="entry name" value="Sc_DH/Rdtase_CS"/>
</dbReference>
<keyword evidence="4" id="KW-1185">Reference proteome</keyword>
<dbReference type="EC" id="1.1.1.30" evidence="3"/>